<dbReference type="InterPro" id="IPR036365">
    <property type="entry name" value="PGBD-like_sf"/>
</dbReference>
<sequence>MGLTIIGAVALVATGVLTGVAYTTHAVPTGLQPAVDASVFPVSATAFDDARPVKLSVTRGPKIALTAPVDGRVTRFACSPGASITSGTSPLALDGAPVIALATSTPLWRDLAIGDKGDDVTALQQELARLGYTAAVTGKVDRATLRAFTRLRESVGEKVEPSAQGSIGGVLWLPAVTTGIESCPVAAGSTVTAGDDVATVPGALLNVSIIDLPLDLVDGARVLTVDGTSVPFVPSTATADPATLSALDGLPSLGVQEEGDEPVNAKLVLSSPIQVSVVPPSAVFGSAEQSCVMSAGRPTKVQVVGSELGQSFVLVDGPAPQDVDVTPPEDAACG</sequence>
<gene>
    <name evidence="1" type="ORF">Cch01nite_15510</name>
</gene>
<organism evidence="1 2">
    <name type="scientific">Cellulomonas chitinilytica</name>
    <dbReference type="NCBI Taxonomy" id="398759"/>
    <lineage>
        <taxon>Bacteria</taxon>
        <taxon>Bacillati</taxon>
        <taxon>Actinomycetota</taxon>
        <taxon>Actinomycetes</taxon>
        <taxon>Micrococcales</taxon>
        <taxon>Cellulomonadaceae</taxon>
        <taxon>Cellulomonas</taxon>
    </lineage>
</organism>
<keyword evidence="2" id="KW-1185">Reference proteome</keyword>
<protein>
    <recommendedName>
        <fullName evidence="3">Peptidoglycan binding-like domain-containing protein</fullName>
    </recommendedName>
</protein>
<evidence type="ECO:0000313" key="1">
    <source>
        <dbReference type="EMBL" id="GIG20827.1"/>
    </source>
</evidence>
<dbReference type="Gene3D" id="1.10.101.10">
    <property type="entry name" value="PGBD-like superfamily/PGBD"/>
    <property type="match status" value="1"/>
</dbReference>
<dbReference type="AlphaFoldDB" id="A0A919U1U1"/>
<dbReference type="Proteomes" id="UP000632740">
    <property type="component" value="Unassembled WGS sequence"/>
</dbReference>
<accession>A0A919U1U1</accession>
<evidence type="ECO:0000313" key="2">
    <source>
        <dbReference type="Proteomes" id="UP000632740"/>
    </source>
</evidence>
<proteinExistence type="predicted"/>
<dbReference type="EMBL" id="BONK01000004">
    <property type="protein sequence ID" value="GIG20827.1"/>
    <property type="molecule type" value="Genomic_DNA"/>
</dbReference>
<comment type="caution">
    <text evidence="1">The sequence shown here is derived from an EMBL/GenBank/DDBJ whole genome shotgun (WGS) entry which is preliminary data.</text>
</comment>
<evidence type="ECO:0008006" key="3">
    <source>
        <dbReference type="Google" id="ProtNLM"/>
    </source>
</evidence>
<dbReference type="SUPFAM" id="SSF47090">
    <property type="entry name" value="PGBD-like"/>
    <property type="match status" value="1"/>
</dbReference>
<name>A0A919U1U1_9CELL</name>
<dbReference type="InterPro" id="IPR036366">
    <property type="entry name" value="PGBDSf"/>
</dbReference>
<reference evidence="1" key="1">
    <citation type="submission" date="2021-01" db="EMBL/GenBank/DDBJ databases">
        <title>Whole genome shotgun sequence of Cellulomonas chitinilytica NBRC 110799.</title>
        <authorList>
            <person name="Komaki H."/>
            <person name="Tamura T."/>
        </authorList>
    </citation>
    <scope>NUCLEOTIDE SEQUENCE</scope>
    <source>
        <strain evidence="1">NBRC 110799</strain>
    </source>
</reference>